<evidence type="ECO:0000313" key="1">
    <source>
        <dbReference type="EMBL" id="AEV30691.1"/>
    </source>
</evidence>
<dbReference type="eggNOG" id="COG4908">
    <property type="taxonomic scope" value="Bacteria"/>
</dbReference>
<sequence length="436" mass="49650">MLKIESYSPEGFIALDNSALIYPPTEARFNANTFRVSVDLTVEVDPSILELALHEVLQRCSYAKVSLHKGFFWYFLSPNNKAPILHPEGAYPCARFFFKKNNGYLFKVFYSRNRIALECFHALTDGSGALIYLKMLIQKYYSLASLGDFVFKGALDFERKSTKQEFSDPFQHLYNKNLPGSPSTGSSYHRIGEGSYDDRVRVVSAMVDAATLHSTAKKQGASITEYLSSILLWSLQELQREEVPLQKKRKPIRLSVPMNLRKIFHYDTMRNFTLFAVPGIEPALGEYTFEEVLKNVKHDMAISQDPKRILSQIKRNVGGERNFLMRIAPNVIKNPLFKLLSDSLGDDLYSAVLSNLGYVEVPDELQPTLSRMDFYLCPGEMNKVALAVIGWKDKVVLNFTSFYNVDTKLERMFCSFLVEAGIPVSISTNRPEREDQ</sequence>
<organism evidence="1 2">
    <name type="scientific">Sphaerochaeta pleomorpha (strain ATCC BAA-1885 / DSM 22778 / Grapes)</name>
    <dbReference type="NCBI Taxonomy" id="158190"/>
    <lineage>
        <taxon>Bacteria</taxon>
        <taxon>Pseudomonadati</taxon>
        <taxon>Spirochaetota</taxon>
        <taxon>Spirochaetia</taxon>
        <taxon>Spirochaetales</taxon>
        <taxon>Sphaerochaetaceae</taxon>
        <taxon>Sphaerochaeta</taxon>
    </lineage>
</organism>
<dbReference type="OrthoDB" id="4876345at2"/>
<evidence type="ECO:0000313" key="2">
    <source>
        <dbReference type="Proteomes" id="UP000005632"/>
    </source>
</evidence>
<keyword evidence="2" id="KW-1185">Reference proteome</keyword>
<name>G8QXP7_SPHPG</name>
<protein>
    <recommendedName>
        <fullName evidence="3">Alcohol acetyltransferase</fullName>
    </recommendedName>
</protein>
<dbReference type="HOGENOM" id="CLU_031688_0_0_12"/>
<dbReference type="RefSeq" id="WP_014271530.1">
    <property type="nucleotide sequence ID" value="NC_016633.1"/>
</dbReference>
<reference evidence="1 2" key="1">
    <citation type="submission" date="2011-11" db="EMBL/GenBank/DDBJ databases">
        <title>Complete sequence of Spirochaeta sp. grapes.</title>
        <authorList>
            <consortium name="US DOE Joint Genome Institute"/>
            <person name="Lucas S."/>
            <person name="Han J."/>
            <person name="Lapidus A."/>
            <person name="Cheng J.-F."/>
            <person name="Goodwin L."/>
            <person name="Pitluck S."/>
            <person name="Peters L."/>
            <person name="Ovchinnikova G."/>
            <person name="Munk A.C."/>
            <person name="Detter J.C."/>
            <person name="Han C."/>
            <person name="Tapia R."/>
            <person name="Land M."/>
            <person name="Hauser L."/>
            <person name="Kyrpides N."/>
            <person name="Ivanova N."/>
            <person name="Pagani I."/>
            <person name="Ritalahtilisa K."/>
            <person name="Loeffler F."/>
            <person name="Woyke T."/>
        </authorList>
    </citation>
    <scope>NUCLEOTIDE SEQUENCE [LARGE SCALE GENOMIC DNA]</scope>
    <source>
        <strain evidence="2">ATCC BAA-1885 / DSM 22778 / Grapes</strain>
    </source>
</reference>
<dbReference type="Proteomes" id="UP000005632">
    <property type="component" value="Chromosome"/>
</dbReference>
<dbReference type="STRING" id="158190.SpiGrapes_2941"/>
<dbReference type="KEGG" id="sgp:SpiGrapes_2941"/>
<evidence type="ECO:0008006" key="3">
    <source>
        <dbReference type="Google" id="ProtNLM"/>
    </source>
</evidence>
<gene>
    <name evidence="1" type="ordered locus">SpiGrapes_2941</name>
</gene>
<dbReference type="AlphaFoldDB" id="G8QXP7"/>
<proteinExistence type="predicted"/>
<dbReference type="EMBL" id="CP003155">
    <property type="protein sequence ID" value="AEV30691.1"/>
    <property type="molecule type" value="Genomic_DNA"/>
</dbReference>
<accession>G8QXP7</accession>